<dbReference type="PANTHER" id="PTHR13774:SF17">
    <property type="entry name" value="PHENAZINE BIOSYNTHESIS-LIKE DOMAIN-CONTAINING PROTEIN"/>
    <property type="match status" value="1"/>
</dbReference>
<dbReference type="NCBIfam" id="TIGR00654">
    <property type="entry name" value="PhzF_family"/>
    <property type="match status" value="1"/>
</dbReference>
<keyword evidence="2" id="KW-0413">Isomerase</keyword>
<dbReference type="GO" id="GO:0005737">
    <property type="term" value="C:cytoplasm"/>
    <property type="evidence" value="ECO:0007669"/>
    <property type="project" value="TreeGrafter"/>
</dbReference>
<evidence type="ECO:0000313" key="3">
    <source>
        <dbReference type="EMBL" id="SFP71846.1"/>
    </source>
</evidence>
<reference evidence="3 4" key="1">
    <citation type="submission" date="2016-10" db="EMBL/GenBank/DDBJ databases">
        <authorList>
            <person name="de Groot N.N."/>
        </authorList>
    </citation>
    <scope>NUCLEOTIDE SEQUENCE [LARGE SCALE GENOMIC DNA]</scope>
    <source>
        <strain evidence="4">E92,LMG 26720,CCM 7988</strain>
    </source>
</reference>
<dbReference type="PANTHER" id="PTHR13774">
    <property type="entry name" value="PHENAZINE BIOSYNTHESIS PROTEIN"/>
    <property type="match status" value="1"/>
</dbReference>
<sequence>MKVFIVDAFTDEAFKGNPAGVCLPDTELDSATMQMIAKELNLPATAFLWPSENNDIAYTIRYFTPAVELDFCGHATLASAKVILHHLNKTSVNFSANYQLTIPASSQGENIKMAFPLYETSDFIPDKALYEAFGIENALKTKFAEELDMLIIEVADKTTLINIKPDFTRAVQTSGVVKQVVITAKSQDSDYDFYSRSFCPWLGVNEDAVTGASHAVLAKYWGNILGKKEMLAYQASERGGFMRLKIISDTTLEVISNAKIIFEGRMPEHYLV</sequence>
<keyword evidence="4" id="KW-1185">Reference proteome</keyword>
<dbReference type="GO" id="GO:0016853">
    <property type="term" value="F:isomerase activity"/>
    <property type="evidence" value="ECO:0007669"/>
    <property type="project" value="UniProtKB-KW"/>
</dbReference>
<accession>A0A1I5SNG8</accession>
<dbReference type="Proteomes" id="UP000199306">
    <property type="component" value="Unassembled WGS sequence"/>
</dbReference>
<dbReference type="RefSeq" id="WP_092016491.1">
    <property type="nucleotide sequence ID" value="NZ_FOXH01000005.1"/>
</dbReference>
<dbReference type="AlphaFoldDB" id="A0A1I5SNG8"/>
<dbReference type="Pfam" id="PF02567">
    <property type="entry name" value="PhzC-PhzF"/>
    <property type="match status" value="1"/>
</dbReference>
<protein>
    <submittedName>
        <fullName evidence="3">Phenazine biosynthesis protein PhzF family</fullName>
    </submittedName>
</protein>
<evidence type="ECO:0000256" key="2">
    <source>
        <dbReference type="ARBA" id="ARBA00023235"/>
    </source>
</evidence>
<comment type="similarity">
    <text evidence="1">Belongs to the PhzF family.</text>
</comment>
<proteinExistence type="inferred from homology"/>
<evidence type="ECO:0000256" key="1">
    <source>
        <dbReference type="ARBA" id="ARBA00008270"/>
    </source>
</evidence>
<dbReference type="Gene3D" id="3.10.310.10">
    <property type="entry name" value="Diaminopimelate Epimerase, Chain A, domain 1"/>
    <property type="match status" value="2"/>
</dbReference>
<organism evidence="3 4">
    <name type="scientific">Pseudarcicella hirudinis</name>
    <dbReference type="NCBI Taxonomy" id="1079859"/>
    <lineage>
        <taxon>Bacteria</taxon>
        <taxon>Pseudomonadati</taxon>
        <taxon>Bacteroidota</taxon>
        <taxon>Cytophagia</taxon>
        <taxon>Cytophagales</taxon>
        <taxon>Flectobacillaceae</taxon>
        <taxon>Pseudarcicella</taxon>
    </lineage>
</organism>
<dbReference type="EMBL" id="FOXH01000005">
    <property type="protein sequence ID" value="SFP71846.1"/>
    <property type="molecule type" value="Genomic_DNA"/>
</dbReference>
<dbReference type="STRING" id="1079859.SAMN04515674_10599"/>
<dbReference type="OrthoDB" id="9788221at2"/>
<evidence type="ECO:0000313" key="4">
    <source>
        <dbReference type="Proteomes" id="UP000199306"/>
    </source>
</evidence>
<dbReference type="SUPFAM" id="SSF54506">
    <property type="entry name" value="Diaminopimelate epimerase-like"/>
    <property type="match status" value="1"/>
</dbReference>
<gene>
    <name evidence="3" type="ORF">SAMN04515674_10599</name>
</gene>
<dbReference type="PIRSF" id="PIRSF016184">
    <property type="entry name" value="PhzC_PhzF"/>
    <property type="match status" value="1"/>
</dbReference>
<name>A0A1I5SNG8_9BACT</name>
<dbReference type="InterPro" id="IPR003719">
    <property type="entry name" value="Phenazine_PhzF-like"/>
</dbReference>